<feature type="compositionally biased region" description="Low complexity" evidence="3">
    <location>
        <begin position="807"/>
        <end position="836"/>
    </location>
</feature>
<dbReference type="InterPro" id="IPR007123">
    <property type="entry name" value="Gelsolin-like_dom"/>
</dbReference>
<organism evidence="5 6">
    <name type="scientific">Amborella trichopoda</name>
    <dbReference type="NCBI Taxonomy" id="13333"/>
    <lineage>
        <taxon>Eukaryota</taxon>
        <taxon>Viridiplantae</taxon>
        <taxon>Streptophyta</taxon>
        <taxon>Embryophyta</taxon>
        <taxon>Tracheophyta</taxon>
        <taxon>Spermatophyta</taxon>
        <taxon>Magnoliopsida</taxon>
        <taxon>Amborellales</taxon>
        <taxon>Amborellaceae</taxon>
        <taxon>Amborella</taxon>
    </lineage>
</organism>
<reference evidence="6" key="1">
    <citation type="journal article" date="2013" name="Science">
        <title>The Amborella genome and the evolution of flowering plants.</title>
        <authorList>
            <consortium name="Amborella Genome Project"/>
        </authorList>
    </citation>
    <scope>NUCLEOTIDE SEQUENCE [LARGE SCALE GENOMIC DNA]</scope>
</reference>
<dbReference type="PROSITE" id="PS51089">
    <property type="entry name" value="HP"/>
    <property type="match status" value="1"/>
</dbReference>
<gene>
    <name evidence="5" type="ORF">AMTR_s00029p00238270</name>
</gene>
<dbReference type="KEGG" id="atr:18437926"/>
<keyword evidence="2" id="KW-0677">Repeat</keyword>
<dbReference type="SMART" id="SM00262">
    <property type="entry name" value="GEL"/>
    <property type="match status" value="6"/>
</dbReference>
<dbReference type="eggNOG" id="KOG0443">
    <property type="taxonomic scope" value="Eukaryota"/>
</dbReference>
<evidence type="ECO:0000256" key="2">
    <source>
        <dbReference type="ARBA" id="ARBA00022737"/>
    </source>
</evidence>
<dbReference type="CDD" id="cd11293">
    <property type="entry name" value="gelsolin_S4_like"/>
    <property type="match status" value="1"/>
</dbReference>
<dbReference type="HOGENOM" id="CLU_002568_2_1_1"/>
<dbReference type="EMBL" id="KI392980">
    <property type="protein sequence ID" value="ERN09768.1"/>
    <property type="molecule type" value="Genomic_DNA"/>
</dbReference>
<dbReference type="Pfam" id="PF02209">
    <property type="entry name" value="VHP"/>
    <property type="match status" value="1"/>
</dbReference>
<dbReference type="PANTHER" id="PTHR11977">
    <property type="entry name" value="VILLIN"/>
    <property type="match status" value="1"/>
</dbReference>
<sequence length="937" mass="106071">MSLSAKDVDAAFYGAGQQVGLEIWCVEDHGLAPVPKSSYGKFYTGSSYIILNTVLLKSGIFQHDIHYWLGKDSKEVYCTLASDKAVELDTALGCRAVQYREVQGHETVKFLSYFKPCIIPIEGVFSSKFGLSRNETYRICLLTCKGEHVVRVKEVPFTRSSLNHDDVFVLDTESKIFLFSGCNSSIQERAKALEVVQYIKDHNHNGRCEVATVEDGKFVGDSDVGEFWTFFGGYAPLAKDPTHVSYIQPKVCDVKLHWIAKGEAKFVADSSLKKDMLHTDKCYMLDCGAEIFVWMGSNTSLTERKTSISAMEDIVHSLDRSTNSHVIFLTEGSETAKFRSYFVAWPTAQPNLYQEGKGKVAAMFKQQGFEVKELPEEDCQPFIDCTGKIQVWRVNLHEKIPLPSTENFKFYTGECYIVQYTYPGEEREEYLFYLWVGYNSILEERVEAISLMCAMADSLKGQAVLAQIFEAMEPIEFFSIIQSLIVFKGGMSSGYKRYIAQNKIIDETYNKSMTALFRIQGSSVDSMQAIQVDPVSSSLNSSYCYIVQTGASFFTWTGNLSSPKDQDLLDRMLDHINPNQQTRPIREGSEPDNFWNALGGKLDYSREREIRKVTDDPHLFTCIFSEGVLKVNEIFNFSQDDLMTEDVIVLDCLSEIFVWIGQSSNFTAKRQAFLVGEKFLELDIFLERRSLKTPIYAVMEGYEPSLFTRFFPWDFSKASMLGSSFDRKLAMVKGLHPKMTPKSSRKVYGMHSTESTPDRSRSKSVSSERERQVRSKSPALTAMASRFETSNGRGLSTPPPVVRKLFPRSSPESSPSKETPPLSPAMAALPPQSQQSKSRAPEPMKAKDVHLNMTNGKTAAIKEDEAESLEAKEESKIFTYECLKVSSKSPVTDIDVTRRESYLSHEEFQEQFGMTKKAFYQLPKWKMNKQKLALDLF</sequence>
<dbReference type="OMA" id="GHESTDF"/>
<dbReference type="CDD" id="cd11291">
    <property type="entry name" value="gelsolin_S6_like"/>
    <property type="match status" value="1"/>
</dbReference>
<dbReference type="PRINTS" id="PR00597">
    <property type="entry name" value="GELSOLIN"/>
</dbReference>
<dbReference type="AlphaFoldDB" id="W1PNY7"/>
<dbReference type="OrthoDB" id="6375767at2759"/>
<evidence type="ECO:0000313" key="5">
    <source>
        <dbReference type="EMBL" id="ERN09768.1"/>
    </source>
</evidence>
<dbReference type="CDD" id="cd11290">
    <property type="entry name" value="gelsolin_S1_like"/>
    <property type="match status" value="1"/>
</dbReference>
<dbReference type="Proteomes" id="UP000017836">
    <property type="component" value="Unassembled WGS sequence"/>
</dbReference>
<dbReference type="GO" id="GO:0051693">
    <property type="term" value="P:actin filament capping"/>
    <property type="evidence" value="ECO:0007669"/>
    <property type="project" value="UniProtKB-KW"/>
</dbReference>
<dbReference type="Gramene" id="ERN09768">
    <property type="protein sequence ID" value="ERN09768"/>
    <property type="gene ID" value="AMTR_s00029p00238270"/>
</dbReference>
<evidence type="ECO:0000259" key="4">
    <source>
        <dbReference type="PROSITE" id="PS51089"/>
    </source>
</evidence>
<name>W1PNY7_AMBTC</name>
<keyword evidence="6" id="KW-1185">Reference proteome</keyword>
<feature type="region of interest" description="Disordered" evidence="3">
    <location>
        <begin position="736"/>
        <end position="845"/>
    </location>
</feature>
<dbReference type="STRING" id="13333.W1PNY7"/>
<dbReference type="PANTHER" id="PTHR11977:SF25">
    <property type="entry name" value="VILLIN-1"/>
    <property type="match status" value="1"/>
</dbReference>
<evidence type="ECO:0000256" key="1">
    <source>
        <dbReference type="ARBA" id="ARBA00022467"/>
    </source>
</evidence>
<dbReference type="CDD" id="cd11288">
    <property type="entry name" value="gelsolin_S5_like"/>
    <property type="match status" value="1"/>
</dbReference>
<dbReference type="SUPFAM" id="SSF55753">
    <property type="entry name" value="Actin depolymerizing proteins"/>
    <property type="match status" value="6"/>
</dbReference>
<dbReference type="Gene3D" id="3.40.20.10">
    <property type="entry name" value="Severin"/>
    <property type="match status" value="6"/>
</dbReference>
<feature type="domain" description="HP" evidence="4">
    <location>
        <begin position="872"/>
        <end position="937"/>
    </location>
</feature>
<keyword evidence="1" id="KW-0117">Actin capping</keyword>
<dbReference type="InterPro" id="IPR029006">
    <property type="entry name" value="ADF-H/Gelsolin-like_dom_sf"/>
</dbReference>
<dbReference type="SMART" id="SM00153">
    <property type="entry name" value="VHP"/>
    <property type="match status" value="1"/>
</dbReference>
<proteinExistence type="predicted"/>
<dbReference type="GO" id="GO:0007015">
    <property type="term" value="P:actin filament organization"/>
    <property type="evidence" value="ECO:0007669"/>
    <property type="project" value="UniProtKB-ARBA"/>
</dbReference>
<evidence type="ECO:0000313" key="6">
    <source>
        <dbReference type="Proteomes" id="UP000017836"/>
    </source>
</evidence>
<dbReference type="InterPro" id="IPR003128">
    <property type="entry name" value="Villin_headpiece"/>
</dbReference>
<feature type="compositionally biased region" description="Basic and acidic residues" evidence="3">
    <location>
        <begin position="756"/>
        <end position="773"/>
    </location>
</feature>
<dbReference type="Pfam" id="PF00626">
    <property type="entry name" value="Gelsolin"/>
    <property type="match status" value="4"/>
</dbReference>
<evidence type="ECO:0000256" key="3">
    <source>
        <dbReference type="SAM" id="MobiDB-lite"/>
    </source>
</evidence>
<dbReference type="GO" id="GO:0051015">
    <property type="term" value="F:actin filament binding"/>
    <property type="evidence" value="ECO:0007669"/>
    <property type="project" value="EnsemblPlants"/>
</dbReference>
<dbReference type="FunFam" id="3.40.20.10:FF:000001">
    <property type="entry name" value="Gelsolin"/>
    <property type="match status" value="1"/>
</dbReference>
<dbReference type="InterPro" id="IPR007122">
    <property type="entry name" value="Villin/Gelsolin"/>
</dbReference>
<dbReference type="InterPro" id="IPR036886">
    <property type="entry name" value="Villin_headpiece_dom_sf"/>
</dbReference>
<dbReference type="Gene3D" id="1.10.950.10">
    <property type="entry name" value="Villin headpiece domain"/>
    <property type="match status" value="1"/>
</dbReference>
<protein>
    <recommendedName>
        <fullName evidence="4">HP domain-containing protein</fullName>
    </recommendedName>
</protein>
<dbReference type="CDD" id="cd11289">
    <property type="entry name" value="gelsolin_S2_like"/>
    <property type="match status" value="1"/>
</dbReference>
<accession>W1PNY7</accession>
<dbReference type="SUPFAM" id="SSF47050">
    <property type="entry name" value="VHP, Villin headpiece domain"/>
    <property type="match status" value="1"/>
</dbReference>